<feature type="domain" description="ATP synthase F1 complex delta/epsilon subunit N-terminal" evidence="9">
    <location>
        <begin position="3"/>
        <end position="80"/>
    </location>
</feature>
<dbReference type="InterPro" id="IPR020546">
    <property type="entry name" value="ATP_synth_F1_dsu/esu_N"/>
</dbReference>
<evidence type="ECO:0000259" key="9">
    <source>
        <dbReference type="Pfam" id="PF02823"/>
    </source>
</evidence>
<dbReference type="PANTHER" id="PTHR13822:SF10">
    <property type="entry name" value="ATP SYNTHASE EPSILON CHAIN, CHLOROPLASTIC"/>
    <property type="match status" value="1"/>
</dbReference>
<keyword evidence="8" id="KW-0066">ATP synthesis</keyword>
<dbReference type="InterPro" id="IPR024037">
    <property type="entry name" value="Alt_ATP_synth_F1_esu"/>
</dbReference>
<evidence type="ECO:0000313" key="10">
    <source>
        <dbReference type="EMBL" id="QDT31979.1"/>
    </source>
</evidence>
<evidence type="ECO:0000256" key="5">
    <source>
        <dbReference type="ARBA" id="ARBA00023065"/>
    </source>
</evidence>
<evidence type="ECO:0000256" key="8">
    <source>
        <dbReference type="ARBA" id="ARBA00023310"/>
    </source>
</evidence>
<comment type="similarity">
    <text evidence="3">Belongs to the ATPase epsilon chain family.</text>
</comment>
<dbReference type="CDD" id="cd12152">
    <property type="entry name" value="F1-ATPase_delta"/>
    <property type="match status" value="1"/>
</dbReference>
<reference evidence="10 11" key="1">
    <citation type="submission" date="2019-02" db="EMBL/GenBank/DDBJ databases">
        <title>Deep-cultivation of Planctomycetes and their phenomic and genomic characterization uncovers novel biology.</title>
        <authorList>
            <person name="Wiegand S."/>
            <person name="Jogler M."/>
            <person name="Boedeker C."/>
            <person name="Pinto D."/>
            <person name="Vollmers J."/>
            <person name="Rivas-Marin E."/>
            <person name="Kohn T."/>
            <person name="Peeters S.H."/>
            <person name="Heuer A."/>
            <person name="Rast P."/>
            <person name="Oberbeckmann S."/>
            <person name="Bunk B."/>
            <person name="Jeske O."/>
            <person name="Meyerdierks A."/>
            <person name="Storesund J.E."/>
            <person name="Kallscheuer N."/>
            <person name="Luecker S."/>
            <person name="Lage O.M."/>
            <person name="Pohl T."/>
            <person name="Merkel B.J."/>
            <person name="Hornburger P."/>
            <person name="Mueller R.-W."/>
            <person name="Bruemmer F."/>
            <person name="Labrenz M."/>
            <person name="Spormann A.M."/>
            <person name="Op den Camp H."/>
            <person name="Overmann J."/>
            <person name="Amann R."/>
            <person name="Jetten M.S.M."/>
            <person name="Mascher T."/>
            <person name="Medema M.H."/>
            <person name="Devos D.P."/>
            <person name="Kaster A.-K."/>
            <person name="Ovreas L."/>
            <person name="Rohde M."/>
            <person name="Galperin M.Y."/>
            <person name="Jogler C."/>
        </authorList>
    </citation>
    <scope>NUCLEOTIDE SEQUENCE [LARGE SCALE GENOMIC DNA]</scope>
    <source>
        <strain evidence="10 11">Mal48</strain>
    </source>
</reference>
<keyword evidence="6" id="KW-0472">Membrane</keyword>
<dbReference type="NCBIfam" id="NF004871">
    <property type="entry name" value="PRK06228.1"/>
    <property type="match status" value="1"/>
</dbReference>
<dbReference type="GO" id="GO:0045259">
    <property type="term" value="C:proton-transporting ATP synthase complex"/>
    <property type="evidence" value="ECO:0007669"/>
    <property type="project" value="UniProtKB-KW"/>
</dbReference>
<dbReference type="EMBL" id="CP036267">
    <property type="protein sequence ID" value="QDT31979.1"/>
    <property type="molecule type" value="Genomic_DNA"/>
</dbReference>
<dbReference type="Gene3D" id="2.60.15.10">
    <property type="entry name" value="F0F1 ATP synthase delta/epsilon subunit, N-terminal"/>
    <property type="match status" value="1"/>
</dbReference>
<evidence type="ECO:0000256" key="2">
    <source>
        <dbReference type="ARBA" id="ARBA00004184"/>
    </source>
</evidence>
<keyword evidence="11" id="KW-1185">Reference proteome</keyword>
<evidence type="ECO:0000256" key="6">
    <source>
        <dbReference type="ARBA" id="ARBA00023136"/>
    </source>
</evidence>
<comment type="subcellular location">
    <subcellularLocation>
        <location evidence="2">Endomembrane system</location>
        <topology evidence="2">Peripheral membrane protein</topology>
    </subcellularLocation>
</comment>
<dbReference type="NCBIfam" id="TIGR03166">
    <property type="entry name" value="alt_F1F0_F1_eps"/>
    <property type="match status" value="1"/>
</dbReference>
<keyword evidence="5" id="KW-0406">Ion transport</keyword>
<evidence type="ECO:0000256" key="1">
    <source>
        <dbReference type="ARBA" id="ARBA00003543"/>
    </source>
</evidence>
<comment type="function">
    <text evidence="1">Produces ATP from ADP in the presence of a proton gradient across the membrane.</text>
</comment>
<dbReference type="SUPFAM" id="SSF51344">
    <property type="entry name" value="Epsilon subunit of F1F0-ATP synthase N-terminal domain"/>
    <property type="match status" value="1"/>
</dbReference>
<evidence type="ECO:0000256" key="7">
    <source>
        <dbReference type="ARBA" id="ARBA00023196"/>
    </source>
</evidence>
<name>A0A517QK13_9PLAN</name>
<dbReference type="PANTHER" id="PTHR13822">
    <property type="entry name" value="ATP SYNTHASE DELTA/EPSILON CHAIN"/>
    <property type="match status" value="1"/>
</dbReference>
<accession>A0A517QK13</accession>
<dbReference type="GO" id="GO:0046933">
    <property type="term" value="F:proton-transporting ATP synthase activity, rotational mechanism"/>
    <property type="evidence" value="ECO:0007669"/>
    <property type="project" value="InterPro"/>
</dbReference>
<dbReference type="AlphaFoldDB" id="A0A517QK13"/>
<sequence>MILKVLLPTSILLDETVTKVVAEGQNGLFCLLPKHVDFVSALVPGILTFQTEDQVEQYLAVGEGILVKTDSIIRVSTRHAVRGTDLGQLRQKVKYEFESLDDRERAARTAIAQLEVDFARRFLQLKERSHV</sequence>
<dbReference type="InterPro" id="IPR036771">
    <property type="entry name" value="ATPsynth_dsu/esu_N"/>
</dbReference>
<keyword evidence="4" id="KW-0813">Transport</keyword>
<protein>
    <submittedName>
        <fullName evidence="10">F0F1 ATP synthase subunit epsilon</fullName>
    </submittedName>
</protein>
<dbReference type="OrthoDB" id="272739at2"/>
<gene>
    <name evidence="10" type="ORF">Mal48_12180</name>
</gene>
<evidence type="ECO:0000313" key="11">
    <source>
        <dbReference type="Proteomes" id="UP000315724"/>
    </source>
</evidence>
<organism evidence="10 11">
    <name type="scientific">Thalassoglobus polymorphus</name>
    <dbReference type="NCBI Taxonomy" id="2527994"/>
    <lineage>
        <taxon>Bacteria</taxon>
        <taxon>Pseudomonadati</taxon>
        <taxon>Planctomycetota</taxon>
        <taxon>Planctomycetia</taxon>
        <taxon>Planctomycetales</taxon>
        <taxon>Planctomycetaceae</taxon>
        <taxon>Thalassoglobus</taxon>
    </lineage>
</organism>
<dbReference type="Pfam" id="PF02823">
    <property type="entry name" value="ATP-synt_DE_N"/>
    <property type="match status" value="1"/>
</dbReference>
<keyword evidence="7" id="KW-0139">CF(1)</keyword>
<dbReference type="Proteomes" id="UP000315724">
    <property type="component" value="Chromosome"/>
</dbReference>
<dbReference type="InterPro" id="IPR001469">
    <property type="entry name" value="ATP_synth_F1_dsu/esu"/>
</dbReference>
<dbReference type="RefSeq" id="WP_145196948.1">
    <property type="nucleotide sequence ID" value="NZ_CP036267.1"/>
</dbReference>
<dbReference type="GO" id="GO:0012505">
    <property type="term" value="C:endomembrane system"/>
    <property type="evidence" value="ECO:0007669"/>
    <property type="project" value="UniProtKB-SubCell"/>
</dbReference>
<proteinExistence type="inferred from homology"/>
<evidence type="ECO:0000256" key="3">
    <source>
        <dbReference type="ARBA" id="ARBA00005712"/>
    </source>
</evidence>
<dbReference type="KEGG" id="tpol:Mal48_12180"/>
<evidence type="ECO:0000256" key="4">
    <source>
        <dbReference type="ARBA" id="ARBA00022448"/>
    </source>
</evidence>